<protein>
    <submittedName>
        <fullName evidence="1">Uncharacterized protein</fullName>
    </submittedName>
</protein>
<proteinExistence type="predicted"/>
<name>A0AAE3A9Y2_9FIRM</name>
<gene>
    <name evidence="1" type="ORF">LKD37_01550</name>
</gene>
<dbReference type="Proteomes" id="UP001199319">
    <property type="component" value="Unassembled WGS sequence"/>
</dbReference>
<evidence type="ECO:0000313" key="2">
    <source>
        <dbReference type="Proteomes" id="UP001199319"/>
    </source>
</evidence>
<dbReference type="RefSeq" id="WP_302927629.1">
    <property type="nucleotide sequence ID" value="NZ_JAJEPW010000002.1"/>
</dbReference>
<accession>A0AAE3A9Y2</accession>
<keyword evidence="2" id="KW-1185">Reference proteome</keyword>
<sequence length="65" mass="7072">MTKGDEIRGLVREIENRVEAGILPDGNCIFDPLRVRLALELVLSVLEQGPPVKTAKCPAKTAESN</sequence>
<reference evidence="1" key="1">
    <citation type="submission" date="2021-10" db="EMBL/GenBank/DDBJ databases">
        <title>Anaerobic single-cell dispensing facilitates the cultivation of human gut bacteria.</title>
        <authorList>
            <person name="Afrizal A."/>
        </authorList>
    </citation>
    <scope>NUCLEOTIDE SEQUENCE</scope>
    <source>
        <strain evidence="1">CLA-AA-H272</strain>
    </source>
</reference>
<dbReference type="AlphaFoldDB" id="A0AAE3A9Y2"/>
<comment type="caution">
    <text evidence="1">The sequence shown here is derived from an EMBL/GenBank/DDBJ whole genome shotgun (WGS) entry which is preliminary data.</text>
</comment>
<organism evidence="1 2">
    <name type="scientific">Brotocaccenecus cirricatena</name>
    <dbReference type="NCBI Taxonomy" id="3064195"/>
    <lineage>
        <taxon>Bacteria</taxon>
        <taxon>Bacillati</taxon>
        <taxon>Bacillota</taxon>
        <taxon>Clostridia</taxon>
        <taxon>Eubacteriales</taxon>
        <taxon>Oscillospiraceae</taxon>
        <taxon>Brotocaccenecus</taxon>
    </lineage>
</organism>
<evidence type="ECO:0000313" key="1">
    <source>
        <dbReference type="EMBL" id="MCC2128214.1"/>
    </source>
</evidence>
<dbReference type="EMBL" id="JAJEPW010000002">
    <property type="protein sequence ID" value="MCC2128214.1"/>
    <property type="molecule type" value="Genomic_DNA"/>
</dbReference>